<proteinExistence type="predicted"/>
<accession>X1AL11</accession>
<dbReference type="AlphaFoldDB" id="X1AL11"/>
<gene>
    <name evidence="1" type="ORF">S01H4_36003</name>
</gene>
<protein>
    <submittedName>
        <fullName evidence="1">Uncharacterized protein</fullName>
    </submittedName>
</protein>
<dbReference type="EMBL" id="BART01019201">
    <property type="protein sequence ID" value="GAG83164.1"/>
    <property type="molecule type" value="Genomic_DNA"/>
</dbReference>
<feature type="non-terminal residue" evidence="1">
    <location>
        <position position="1"/>
    </location>
</feature>
<reference evidence="1" key="1">
    <citation type="journal article" date="2014" name="Front. Microbiol.">
        <title>High frequency of phylogenetically diverse reductive dehalogenase-homologous genes in deep subseafloor sedimentary metagenomes.</title>
        <authorList>
            <person name="Kawai M."/>
            <person name="Futagami T."/>
            <person name="Toyoda A."/>
            <person name="Takaki Y."/>
            <person name="Nishi S."/>
            <person name="Hori S."/>
            <person name="Arai W."/>
            <person name="Tsubouchi T."/>
            <person name="Morono Y."/>
            <person name="Uchiyama I."/>
            <person name="Ito T."/>
            <person name="Fujiyama A."/>
            <person name="Inagaki F."/>
            <person name="Takami H."/>
        </authorList>
    </citation>
    <scope>NUCLEOTIDE SEQUENCE</scope>
    <source>
        <strain evidence="1">Expedition CK06-06</strain>
    </source>
</reference>
<sequence>VSVQRTSPVPLGFTTNGNTFDQIEEYIYVFTRPLNNQHIIDNMSDSQSSGSNMLELMRSLGLDSTEADSNIGGSQAGIPSHQQTIFAEKRIYDINLNNAATIANGAIINPVDPVDIVYNTVTGMPLLSSVTTWGTMSGITGPNLHCYRVIINRTQEMYNLTDGATPPVSVIANVQYSGQTLYRWPAVNVTLLAKDASLSEGEYLTTVANAMNSIPEGGAAA</sequence>
<comment type="caution">
    <text evidence="1">The sequence shown here is derived from an EMBL/GenBank/DDBJ whole genome shotgun (WGS) entry which is preliminary data.</text>
</comment>
<evidence type="ECO:0000313" key="1">
    <source>
        <dbReference type="EMBL" id="GAG83164.1"/>
    </source>
</evidence>
<name>X1AL11_9ZZZZ</name>
<organism evidence="1">
    <name type="scientific">marine sediment metagenome</name>
    <dbReference type="NCBI Taxonomy" id="412755"/>
    <lineage>
        <taxon>unclassified sequences</taxon>
        <taxon>metagenomes</taxon>
        <taxon>ecological metagenomes</taxon>
    </lineage>
</organism>